<dbReference type="Gene3D" id="1.25.10.10">
    <property type="entry name" value="Leucine-rich Repeat Variant"/>
    <property type="match status" value="1"/>
</dbReference>
<dbReference type="SUPFAM" id="SSF48371">
    <property type="entry name" value="ARM repeat"/>
    <property type="match status" value="1"/>
</dbReference>
<dbReference type="Proteomes" id="UP001642409">
    <property type="component" value="Unassembled WGS sequence"/>
</dbReference>
<accession>A0AA86PIH0</accession>
<dbReference type="AlphaFoldDB" id="A0AA86PIH0"/>
<gene>
    <name evidence="2" type="ORF">HINF_LOCUS25920</name>
    <name evidence="1" type="ORF">HINF_LOCUS27950</name>
</gene>
<evidence type="ECO:0000313" key="3">
    <source>
        <dbReference type="Proteomes" id="UP001642409"/>
    </source>
</evidence>
<protein>
    <submittedName>
        <fullName evidence="1">Uncharacterized protein</fullName>
    </submittedName>
</protein>
<keyword evidence="3" id="KW-1185">Reference proteome</keyword>
<organism evidence="1">
    <name type="scientific">Hexamita inflata</name>
    <dbReference type="NCBI Taxonomy" id="28002"/>
    <lineage>
        <taxon>Eukaryota</taxon>
        <taxon>Metamonada</taxon>
        <taxon>Diplomonadida</taxon>
        <taxon>Hexamitidae</taxon>
        <taxon>Hexamitinae</taxon>
        <taxon>Hexamita</taxon>
    </lineage>
</organism>
<dbReference type="EMBL" id="CATOUU010000675">
    <property type="protein sequence ID" value="CAI9940305.1"/>
    <property type="molecule type" value="Genomic_DNA"/>
</dbReference>
<dbReference type="InterPro" id="IPR016024">
    <property type="entry name" value="ARM-type_fold"/>
</dbReference>
<proteinExistence type="predicted"/>
<sequence length="1056" mass="121577">MKVDEFQNLLNTAVNSRIPQEIQQASEMYFQYVEQNQEEFLQNAILTIESNTPLSAIAAIVLKKNCTYHMNKTAIIAIDNQAMAVNILQRLLQQILSGSQYARLINDCAGEVGAVLIEHKYPMEMFFSFIESALGQDDVSYQRYGAILLEYVANCKLKFLAEYPIFELMQTAFSKDDIQVSQSAIKAASVLIQGSSFINDETDMAIPDDIQEQLIQTILFSLQKIGQQLPESKKTFIKALDNFHTVTEINLEYMLNNIDNVFELAGQLLNTDDEDLFCQGVLYLESFANNNLELSEQQIAQMNVMLTSKIFPYLQNIDQNFVDKLFGKVDIDEFDDPNDPYCLIVYAIGSFASAYDDQLQLAFKQYSEQQQLTPQLAHLKLIIISSTLNAEFTDNNLLAQLTPQLLQMFEVQSELTQFEICKSIKHILQRYGMGPGSSQLAKGIMQYVPQFLKSTNPFIIAQTINMIAEAIHQVESDFCYEIFDYLIQIINEFQQSPHLIVQRQVLSLLEQVMKKTRQILINPFNYYTQIFVHQANYLNKDMKGADINYFIQLIQTLTIALQVGIEVIDQQSAQNLITLLLELLFNPISEFIHLLTNSLLDAVMILTESYATMMVQFLPQLMEKFTSILGKTYWVDKKDNIVADNNVEYNGFILTQHKQVFKSIGQLLQQLPLQMYDYSQNIIQMLASNKFSKYDFMYICQSIFALPGVALFAKDFNGYQFAINLAKEQIVNQILAPDQHHCTDEVTPMIKSLALMLQCVFTAQTTFNLEFQSDLIHFIVETFKKLILDSKSSFINWLDGISYETKIREEDKKALIKQEVLSIYTCSDQISLFTSIVIQGCKTDEERKFVLNMLVEAIKVCKIDSYMCTMLKEIIRNSKPNVSEKMFLGFFEQFLNTFMNNDIKHPPIAQLLITFLTLYPEHELVQQSNQQVVQRLQQSIEPFDSYYFAFNFVQVSLCMKNEELYEMCVNYIIQHKVGEARYIVFDTLMKVFQGQKFITARIKTVASIINLYFENEIIYKGKPVEIEVQRIIRELVPEDVQQVGQLLTPTAQARLQ</sequence>
<dbReference type="EMBL" id="CAXDID020000078">
    <property type="protein sequence ID" value="CAL6017296.1"/>
    <property type="molecule type" value="Genomic_DNA"/>
</dbReference>
<dbReference type="InterPro" id="IPR011989">
    <property type="entry name" value="ARM-like"/>
</dbReference>
<reference evidence="1" key="1">
    <citation type="submission" date="2023-06" db="EMBL/GenBank/DDBJ databases">
        <authorList>
            <person name="Kurt Z."/>
        </authorList>
    </citation>
    <scope>NUCLEOTIDE SEQUENCE</scope>
</reference>
<comment type="caution">
    <text evidence="1">The sequence shown here is derived from an EMBL/GenBank/DDBJ whole genome shotgun (WGS) entry which is preliminary data.</text>
</comment>
<evidence type="ECO:0000313" key="1">
    <source>
        <dbReference type="EMBL" id="CAI9940305.1"/>
    </source>
</evidence>
<evidence type="ECO:0000313" key="2">
    <source>
        <dbReference type="EMBL" id="CAL6017296.1"/>
    </source>
</evidence>
<reference evidence="2 3" key="2">
    <citation type="submission" date="2024-07" db="EMBL/GenBank/DDBJ databases">
        <authorList>
            <person name="Akdeniz Z."/>
        </authorList>
    </citation>
    <scope>NUCLEOTIDE SEQUENCE [LARGE SCALE GENOMIC DNA]</scope>
</reference>
<name>A0AA86PIH0_9EUKA</name>